<evidence type="ECO:0000313" key="2">
    <source>
        <dbReference type="EMBL" id="KAL0279483.1"/>
    </source>
</evidence>
<feature type="region of interest" description="Disordered" evidence="1">
    <location>
        <begin position="1"/>
        <end position="51"/>
    </location>
</feature>
<proteinExistence type="predicted"/>
<organism evidence="2">
    <name type="scientific">Menopon gallinae</name>
    <name type="common">poultry shaft louse</name>
    <dbReference type="NCBI Taxonomy" id="328185"/>
    <lineage>
        <taxon>Eukaryota</taxon>
        <taxon>Metazoa</taxon>
        <taxon>Ecdysozoa</taxon>
        <taxon>Arthropoda</taxon>
        <taxon>Hexapoda</taxon>
        <taxon>Insecta</taxon>
        <taxon>Pterygota</taxon>
        <taxon>Neoptera</taxon>
        <taxon>Paraneoptera</taxon>
        <taxon>Psocodea</taxon>
        <taxon>Troctomorpha</taxon>
        <taxon>Phthiraptera</taxon>
        <taxon>Amblycera</taxon>
        <taxon>Menoponidae</taxon>
        <taxon>Menopon</taxon>
    </lineage>
</organism>
<comment type="caution">
    <text evidence="2">The sequence shown here is derived from an EMBL/GenBank/DDBJ whole genome shotgun (WGS) entry which is preliminary data.</text>
</comment>
<accession>A0AAW2ICQ3</accession>
<sequence length="171" mass="19058">MCSHQPSTQQPTQSTGPIKSPTESTKDNKTTDDRTEDPKVNEIQTKKDKFTEILTRERKYNALKKLEVTSPKNAAAATATTTTQKPAASSPEPTVCYVMGVMYKLGEVLPRDTGTCLECSCSEGARVTCRPKDCAIPDGLKQLRAWEDEERLYMLQSALAHLFMYYITVKT</sequence>
<protein>
    <submittedName>
        <fullName evidence="2">Uncharacterized protein</fullName>
    </submittedName>
</protein>
<evidence type="ECO:0000256" key="1">
    <source>
        <dbReference type="SAM" id="MobiDB-lite"/>
    </source>
</evidence>
<reference evidence="2" key="1">
    <citation type="journal article" date="2024" name="Gigascience">
        <title>Chromosome-level genome of the poultry shaft louse Menopon gallinae provides insight into the host-switching and adaptive evolution of parasitic lice.</title>
        <authorList>
            <person name="Xu Y."/>
            <person name="Ma L."/>
            <person name="Liu S."/>
            <person name="Liang Y."/>
            <person name="Liu Q."/>
            <person name="He Z."/>
            <person name="Tian L."/>
            <person name="Duan Y."/>
            <person name="Cai W."/>
            <person name="Li H."/>
            <person name="Song F."/>
        </authorList>
    </citation>
    <scope>NUCLEOTIDE SEQUENCE</scope>
    <source>
        <strain evidence="2">Cailab_2023a</strain>
    </source>
</reference>
<feature type="compositionally biased region" description="Basic and acidic residues" evidence="1">
    <location>
        <begin position="24"/>
        <end position="51"/>
    </location>
</feature>
<feature type="region of interest" description="Disordered" evidence="1">
    <location>
        <begin position="64"/>
        <end position="90"/>
    </location>
</feature>
<feature type="compositionally biased region" description="Low complexity" evidence="1">
    <location>
        <begin position="1"/>
        <end position="17"/>
    </location>
</feature>
<name>A0AAW2ICQ3_9NEOP</name>
<gene>
    <name evidence="2" type="ORF">PYX00_001029</name>
</gene>
<dbReference type="EMBL" id="JARGDH010000001">
    <property type="protein sequence ID" value="KAL0279483.1"/>
    <property type="molecule type" value="Genomic_DNA"/>
</dbReference>
<dbReference type="AlphaFoldDB" id="A0AAW2ICQ3"/>
<feature type="compositionally biased region" description="Low complexity" evidence="1">
    <location>
        <begin position="74"/>
        <end position="83"/>
    </location>
</feature>
<dbReference type="SUPFAM" id="SSF57603">
    <property type="entry name" value="FnI-like domain"/>
    <property type="match status" value="1"/>
</dbReference>